<dbReference type="Pfam" id="PF01095">
    <property type="entry name" value="Pectinesterase"/>
    <property type="match status" value="1"/>
</dbReference>
<keyword evidence="9" id="KW-1185">Reference proteome</keyword>
<dbReference type="Gene3D" id="2.160.20.10">
    <property type="entry name" value="Single-stranded right-handed beta-helix, Pectin lyase-like"/>
    <property type="match status" value="1"/>
</dbReference>
<dbReference type="PANTHER" id="PTHR31321:SF76">
    <property type="entry name" value="PECTINESTERASE 10-RELATED"/>
    <property type="match status" value="1"/>
</dbReference>
<comment type="caution">
    <text evidence="8">The sequence shown here is derived from an EMBL/GenBank/DDBJ whole genome shotgun (WGS) entry which is preliminary data.</text>
</comment>
<dbReference type="GO" id="GO:0045490">
    <property type="term" value="P:pectin catabolic process"/>
    <property type="evidence" value="ECO:0007669"/>
    <property type="project" value="UniProtKB-UniPathway"/>
</dbReference>
<dbReference type="InterPro" id="IPR000070">
    <property type="entry name" value="Pectinesterase_cat"/>
</dbReference>
<dbReference type="GO" id="GO:0042545">
    <property type="term" value="P:cell wall modification"/>
    <property type="evidence" value="ECO:0007669"/>
    <property type="project" value="InterPro"/>
</dbReference>
<dbReference type="GO" id="GO:0030599">
    <property type="term" value="F:pectinesterase activity"/>
    <property type="evidence" value="ECO:0007669"/>
    <property type="project" value="UniProtKB-EC"/>
</dbReference>
<evidence type="ECO:0000256" key="2">
    <source>
        <dbReference type="ARBA" id="ARBA00008891"/>
    </source>
</evidence>
<evidence type="ECO:0000256" key="5">
    <source>
        <dbReference type="ARBA" id="ARBA00023085"/>
    </source>
</evidence>
<evidence type="ECO:0000256" key="1">
    <source>
        <dbReference type="ARBA" id="ARBA00005184"/>
    </source>
</evidence>
<dbReference type="EMBL" id="AUSU01009428">
    <property type="protein sequence ID" value="EPS58219.1"/>
    <property type="molecule type" value="Genomic_DNA"/>
</dbReference>
<dbReference type="UniPathway" id="UPA00545">
    <property type="reaction ID" value="UER00823"/>
</dbReference>
<keyword evidence="4" id="KW-0378">Hydrolase</keyword>
<reference evidence="8 9" key="1">
    <citation type="journal article" date="2013" name="BMC Genomics">
        <title>The miniature genome of a carnivorous plant Genlisea aurea contains a low number of genes and short non-coding sequences.</title>
        <authorList>
            <person name="Leushkin E.V."/>
            <person name="Sutormin R.A."/>
            <person name="Nabieva E.R."/>
            <person name="Penin A.A."/>
            <person name="Kondrashov A.S."/>
            <person name="Logacheva M.D."/>
        </authorList>
    </citation>
    <scope>NUCLEOTIDE SEQUENCE [LARGE SCALE GENOMIC DNA]</scope>
</reference>
<dbReference type="Proteomes" id="UP000015453">
    <property type="component" value="Unassembled WGS sequence"/>
</dbReference>
<organism evidence="8 9">
    <name type="scientific">Genlisea aurea</name>
    <dbReference type="NCBI Taxonomy" id="192259"/>
    <lineage>
        <taxon>Eukaryota</taxon>
        <taxon>Viridiplantae</taxon>
        <taxon>Streptophyta</taxon>
        <taxon>Embryophyta</taxon>
        <taxon>Tracheophyta</taxon>
        <taxon>Spermatophyta</taxon>
        <taxon>Magnoliopsida</taxon>
        <taxon>eudicotyledons</taxon>
        <taxon>Gunneridae</taxon>
        <taxon>Pentapetalae</taxon>
        <taxon>asterids</taxon>
        <taxon>lamiids</taxon>
        <taxon>Lamiales</taxon>
        <taxon>Lentibulariaceae</taxon>
        <taxon>Genlisea</taxon>
    </lineage>
</organism>
<feature type="domain" description="Pectinesterase catalytic" evidence="7">
    <location>
        <begin position="3"/>
        <end position="87"/>
    </location>
</feature>
<evidence type="ECO:0000313" key="8">
    <source>
        <dbReference type="EMBL" id="EPS58219.1"/>
    </source>
</evidence>
<dbReference type="EC" id="3.1.1.11" evidence="3"/>
<feature type="non-terminal residue" evidence="8">
    <location>
        <position position="89"/>
    </location>
</feature>
<evidence type="ECO:0000256" key="3">
    <source>
        <dbReference type="ARBA" id="ARBA00013229"/>
    </source>
</evidence>
<dbReference type="InterPro" id="IPR012334">
    <property type="entry name" value="Pectin_lyas_fold"/>
</dbReference>
<evidence type="ECO:0000313" key="9">
    <source>
        <dbReference type="Proteomes" id="UP000015453"/>
    </source>
</evidence>
<evidence type="ECO:0000256" key="4">
    <source>
        <dbReference type="ARBA" id="ARBA00022801"/>
    </source>
</evidence>
<feature type="non-terminal residue" evidence="8">
    <location>
        <position position="1"/>
    </location>
</feature>
<dbReference type="AlphaFoldDB" id="S8BV18"/>
<evidence type="ECO:0000256" key="6">
    <source>
        <dbReference type="ARBA" id="ARBA00047928"/>
    </source>
</evidence>
<dbReference type="InterPro" id="IPR011050">
    <property type="entry name" value="Pectin_lyase_fold/virulence"/>
</dbReference>
<sequence>VDSSGAGNFTKLQHAIDAVPLNNNRWVQIRILQGTYREKVVIPIEKPFIFLKGDGKRKTLIVWNDHGNIDESPTFICAASHIIAKSISF</sequence>
<gene>
    <name evidence="8" type="ORF">M569_16598</name>
</gene>
<dbReference type="SUPFAM" id="SSF51126">
    <property type="entry name" value="Pectin lyase-like"/>
    <property type="match status" value="1"/>
</dbReference>
<comment type="similarity">
    <text evidence="2">Belongs to the pectinesterase family.</text>
</comment>
<dbReference type="OrthoDB" id="2019149at2759"/>
<evidence type="ECO:0000259" key="7">
    <source>
        <dbReference type="Pfam" id="PF01095"/>
    </source>
</evidence>
<protein>
    <recommendedName>
        <fullName evidence="3">pectinesterase</fullName>
        <ecNumber evidence="3">3.1.1.11</ecNumber>
    </recommendedName>
</protein>
<comment type="pathway">
    <text evidence="1">Glycan metabolism; pectin degradation; 2-dehydro-3-deoxy-D-gluconate from pectin: step 1/5.</text>
</comment>
<name>S8BV18_9LAMI</name>
<keyword evidence="5" id="KW-0063">Aspartyl esterase</keyword>
<accession>S8BV18</accession>
<proteinExistence type="inferred from homology"/>
<dbReference type="PANTHER" id="PTHR31321">
    <property type="entry name" value="ACYL-COA THIOESTER HYDROLASE YBHC-RELATED"/>
    <property type="match status" value="1"/>
</dbReference>
<comment type="catalytic activity">
    <reaction evidence="6">
        <text>[(1-&gt;4)-alpha-D-galacturonosyl methyl ester](n) + n H2O = [(1-&gt;4)-alpha-D-galacturonosyl](n) + n methanol + n H(+)</text>
        <dbReference type="Rhea" id="RHEA:22380"/>
        <dbReference type="Rhea" id="RHEA-COMP:14570"/>
        <dbReference type="Rhea" id="RHEA-COMP:14573"/>
        <dbReference type="ChEBI" id="CHEBI:15377"/>
        <dbReference type="ChEBI" id="CHEBI:15378"/>
        <dbReference type="ChEBI" id="CHEBI:17790"/>
        <dbReference type="ChEBI" id="CHEBI:140522"/>
        <dbReference type="ChEBI" id="CHEBI:140523"/>
        <dbReference type="EC" id="3.1.1.11"/>
    </reaction>
</comment>